<comment type="caution">
    <text evidence="1">The sequence shown here is derived from an EMBL/GenBank/DDBJ whole genome shotgun (WGS) entry which is preliminary data.</text>
</comment>
<dbReference type="AlphaFoldDB" id="A0A397UAJ3"/>
<dbReference type="EMBL" id="QKWP01002247">
    <property type="protein sequence ID" value="RIB04126.1"/>
    <property type="molecule type" value="Genomic_DNA"/>
</dbReference>
<keyword evidence="2" id="KW-1185">Reference proteome</keyword>
<organism evidence="1 2">
    <name type="scientific">Gigaspora rosea</name>
    <dbReference type="NCBI Taxonomy" id="44941"/>
    <lineage>
        <taxon>Eukaryota</taxon>
        <taxon>Fungi</taxon>
        <taxon>Fungi incertae sedis</taxon>
        <taxon>Mucoromycota</taxon>
        <taxon>Glomeromycotina</taxon>
        <taxon>Glomeromycetes</taxon>
        <taxon>Diversisporales</taxon>
        <taxon>Gigasporaceae</taxon>
        <taxon>Gigaspora</taxon>
    </lineage>
</organism>
<dbReference type="Proteomes" id="UP000266673">
    <property type="component" value="Unassembled WGS sequence"/>
</dbReference>
<reference evidence="1 2" key="1">
    <citation type="submission" date="2018-06" db="EMBL/GenBank/DDBJ databases">
        <title>Comparative genomics reveals the genomic features of Rhizophagus irregularis, R. cerebriforme, R. diaphanum and Gigaspora rosea, and their symbiotic lifestyle signature.</title>
        <authorList>
            <person name="Morin E."/>
            <person name="San Clemente H."/>
            <person name="Chen E.C.H."/>
            <person name="De La Providencia I."/>
            <person name="Hainaut M."/>
            <person name="Kuo A."/>
            <person name="Kohler A."/>
            <person name="Murat C."/>
            <person name="Tang N."/>
            <person name="Roy S."/>
            <person name="Loubradou J."/>
            <person name="Henrissat B."/>
            <person name="Grigoriev I.V."/>
            <person name="Corradi N."/>
            <person name="Roux C."/>
            <person name="Martin F.M."/>
        </authorList>
    </citation>
    <scope>NUCLEOTIDE SEQUENCE [LARGE SCALE GENOMIC DNA]</scope>
    <source>
        <strain evidence="1 2">DAOM 194757</strain>
    </source>
</reference>
<proteinExistence type="predicted"/>
<name>A0A397UAJ3_9GLOM</name>
<evidence type="ECO:0000313" key="2">
    <source>
        <dbReference type="Proteomes" id="UP000266673"/>
    </source>
</evidence>
<dbReference type="OrthoDB" id="2420146at2759"/>
<evidence type="ECO:0000313" key="1">
    <source>
        <dbReference type="EMBL" id="RIB04126.1"/>
    </source>
</evidence>
<protein>
    <submittedName>
        <fullName evidence="1">Uncharacterized protein</fullName>
    </submittedName>
</protein>
<sequence length="108" mass="12394">MVLARDYNRKKGQFSFLKHIVSSEKLPEVNNTVIITLDKLGRFYIHISVPLEDRESQTSCNRRIVSIDPGVRTFPTCYVPRGRVVEWGSRDFGKYLDYASNAINSKAI</sequence>
<gene>
    <name evidence="1" type="ORF">C2G38_2223193</name>
</gene>
<accession>A0A397UAJ3</accession>